<dbReference type="Pfam" id="PF04851">
    <property type="entry name" value="ResIII"/>
    <property type="match status" value="1"/>
</dbReference>
<dbReference type="InterPro" id="IPR001650">
    <property type="entry name" value="Helicase_C-like"/>
</dbReference>
<dbReference type="SMART" id="SM00487">
    <property type="entry name" value="DEXDc"/>
    <property type="match status" value="1"/>
</dbReference>
<accession>A0A845L5C1</accession>
<feature type="domain" description="Helicase ATP-binding" evidence="2">
    <location>
        <begin position="157"/>
        <end position="331"/>
    </location>
</feature>
<proteinExistence type="predicted"/>
<organism evidence="4 5">
    <name type="scientific">Heliomicrobium undosum</name>
    <dbReference type="NCBI Taxonomy" id="121734"/>
    <lineage>
        <taxon>Bacteria</taxon>
        <taxon>Bacillati</taxon>
        <taxon>Bacillota</taxon>
        <taxon>Clostridia</taxon>
        <taxon>Eubacteriales</taxon>
        <taxon>Heliobacteriaceae</taxon>
        <taxon>Heliomicrobium</taxon>
    </lineage>
</organism>
<feature type="compositionally biased region" description="Basic and acidic residues" evidence="1">
    <location>
        <begin position="230"/>
        <end position="242"/>
    </location>
</feature>
<dbReference type="EMBL" id="WXEY01000013">
    <property type="protein sequence ID" value="MZP30419.1"/>
    <property type="molecule type" value="Genomic_DNA"/>
</dbReference>
<evidence type="ECO:0000313" key="5">
    <source>
        <dbReference type="Proteomes" id="UP000463470"/>
    </source>
</evidence>
<dbReference type="InterPro" id="IPR050742">
    <property type="entry name" value="Helicase_Restrict-Modif_Enz"/>
</dbReference>
<dbReference type="PANTHER" id="PTHR47396">
    <property type="entry name" value="TYPE I RESTRICTION ENZYME ECOKI R PROTEIN"/>
    <property type="match status" value="1"/>
</dbReference>
<dbReference type="Proteomes" id="UP000463470">
    <property type="component" value="Unassembled WGS sequence"/>
</dbReference>
<sequence length="784" mass="90456">MSESKFKESEDLFFELFAETFGLDKLQYLVPEYPFEDIYGYPRRIDYALMSGVDKFALEIDGQRYHDPLQVAKDKFIDDLIRQNSLVYHGWTVYRWAYRQLTQSREQVKSELVQFLGHNPMLQLWAEFLPLQRAGEVASGDLELREHQASALDELAGLRREGKTIALLTHATGTGKTTTAVLDAKRVGLPVLFLAHTRELVEQAAHTFLRLWPEAEVIVEDGAGRRSLGKAKDLPAKRKSEEAAGTVENDDGVSPIEVIVSSIQYVSRNLSHFSPDQFGYLVIDEAHHATSRTYKEVIGYFKTRFLLGLTATPERMDGQSLLDIFQQVAHRMDLKRAIELGELVPIRCVRVKTNVDLSSVRFNGFRYQAKDLEEKLRIPERDRLIVQTYLELTPGERTVIFCVNVAHAESLAELFCAEGVPARAVSGRQGRSERQQILADYATGVIRVLCACDILNEGWDSPETRVLFMARPTLSKVIYLQQLGRGTRKAPGKESLLVVDFVDNGNWYNQGLSLHRLFKIREYMAGRLALAPTEKIAEERAAWEAARLSQELPEALAHLHLWLKDIEVVDLFDWQDAIEHMWSHRRLAMELGVSDDTVLNWVRKGKVQADHAVPLGKRTYYYFEPDRVEEIRRATNTPPRLPIYDEFFLFVRQADMVFSYKSVLLMAMLELTDPDGRVRVDRLVERFARFYREREEQGLPVEAPKAKMARVRDLTTDDIRNLLFEMPFEKFERKGYFRRCRELTEVEWHPSLWVKLTAGDKEMLLREAQWQNDDYYARRVAPQG</sequence>
<dbReference type="InterPro" id="IPR027417">
    <property type="entry name" value="P-loop_NTPase"/>
</dbReference>
<protein>
    <submittedName>
        <fullName evidence="4">DEAD/DEAH box helicase family protein</fullName>
    </submittedName>
</protein>
<dbReference type="InterPro" id="IPR014001">
    <property type="entry name" value="Helicase_ATP-bd"/>
</dbReference>
<dbReference type="GO" id="GO:0003677">
    <property type="term" value="F:DNA binding"/>
    <property type="evidence" value="ECO:0007669"/>
    <property type="project" value="InterPro"/>
</dbReference>
<evidence type="ECO:0000259" key="3">
    <source>
        <dbReference type="PROSITE" id="PS51194"/>
    </source>
</evidence>
<evidence type="ECO:0000313" key="4">
    <source>
        <dbReference type="EMBL" id="MZP30419.1"/>
    </source>
</evidence>
<keyword evidence="4" id="KW-0547">Nucleotide-binding</keyword>
<gene>
    <name evidence="4" type="ORF">GTO91_11915</name>
</gene>
<dbReference type="GO" id="GO:0004386">
    <property type="term" value="F:helicase activity"/>
    <property type="evidence" value="ECO:0007669"/>
    <property type="project" value="UniProtKB-KW"/>
</dbReference>
<dbReference type="PROSITE" id="PS51192">
    <property type="entry name" value="HELICASE_ATP_BIND_1"/>
    <property type="match status" value="1"/>
</dbReference>
<comment type="caution">
    <text evidence="4">The sequence shown here is derived from an EMBL/GenBank/DDBJ whole genome shotgun (WGS) entry which is preliminary data.</text>
</comment>
<dbReference type="Pfam" id="PF00271">
    <property type="entry name" value="Helicase_C"/>
    <property type="match status" value="1"/>
</dbReference>
<keyword evidence="4" id="KW-0067">ATP-binding</keyword>
<keyword evidence="5" id="KW-1185">Reference proteome</keyword>
<name>A0A845L5C1_9FIRM</name>
<keyword evidence="4" id="KW-0347">Helicase</keyword>
<dbReference type="PANTHER" id="PTHR47396:SF1">
    <property type="entry name" value="ATP-DEPENDENT HELICASE IRC3-RELATED"/>
    <property type="match status" value="1"/>
</dbReference>
<dbReference type="SUPFAM" id="SSF52540">
    <property type="entry name" value="P-loop containing nucleoside triphosphate hydrolases"/>
    <property type="match status" value="1"/>
</dbReference>
<dbReference type="RefSeq" id="WP_161258940.1">
    <property type="nucleotide sequence ID" value="NZ_WXEY01000013.1"/>
</dbReference>
<dbReference type="CDD" id="cd18799">
    <property type="entry name" value="SF2_C_EcoAI-like"/>
    <property type="match status" value="1"/>
</dbReference>
<feature type="region of interest" description="Disordered" evidence="1">
    <location>
        <begin position="229"/>
        <end position="248"/>
    </location>
</feature>
<evidence type="ECO:0000259" key="2">
    <source>
        <dbReference type="PROSITE" id="PS51192"/>
    </source>
</evidence>
<dbReference type="OrthoDB" id="9802848at2"/>
<dbReference type="AlphaFoldDB" id="A0A845L5C1"/>
<dbReference type="SMART" id="SM00490">
    <property type="entry name" value="HELICc"/>
    <property type="match status" value="1"/>
</dbReference>
<reference evidence="4 5" key="1">
    <citation type="submission" date="2020-01" db="EMBL/GenBank/DDBJ databases">
        <title>Whole-genome sequence of Heliobacterium undosum DSM 13378.</title>
        <authorList>
            <person name="Kyndt J.A."/>
            <person name="Meyer T.E."/>
        </authorList>
    </citation>
    <scope>NUCLEOTIDE SEQUENCE [LARGE SCALE GENOMIC DNA]</scope>
    <source>
        <strain evidence="4 5">DSM 13378</strain>
    </source>
</reference>
<dbReference type="GO" id="GO:0005524">
    <property type="term" value="F:ATP binding"/>
    <property type="evidence" value="ECO:0007669"/>
    <property type="project" value="InterPro"/>
</dbReference>
<dbReference type="InterPro" id="IPR006935">
    <property type="entry name" value="Helicase/UvrB_N"/>
</dbReference>
<dbReference type="Gene3D" id="3.40.50.300">
    <property type="entry name" value="P-loop containing nucleotide triphosphate hydrolases"/>
    <property type="match status" value="2"/>
</dbReference>
<dbReference type="GO" id="GO:0016787">
    <property type="term" value="F:hydrolase activity"/>
    <property type="evidence" value="ECO:0007669"/>
    <property type="project" value="InterPro"/>
</dbReference>
<dbReference type="GO" id="GO:0005829">
    <property type="term" value="C:cytosol"/>
    <property type="evidence" value="ECO:0007669"/>
    <property type="project" value="TreeGrafter"/>
</dbReference>
<keyword evidence="4" id="KW-0378">Hydrolase</keyword>
<feature type="domain" description="Helicase C-terminal" evidence="3">
    <location>
        <begin position="384"/>
        <end position="539"/>
    </location>
</feature>
<evidence type="ECO:0000256" key="1">
    <source>
        <dbReference type="SAM" id="MobiDB-lite"/>
    </source>
</evidence>
<dbReference type="PROSITE" id="PS51194">
    <property type="entry name" value="HELICASE_CTER"/>
    <property type="match status" value="1"/>
</dbReference>